<dbReference type="RefSeq" id="WP_191759258.1">
    <property type="nucleotide sequence ID" value="NZ_VJXY01000022.1"/>
</dbReference>
<dbReference type="PANTHER" id="PTHR43775">
    <property type="entry name" value="FATTY ACID SYNTHASE"/>
    <property type="match status" value="1"/>
</dbReference>
<dbReference type="SUPFAM" id="SSF53901">
    <property type="entry name" value="Thiolase-like"/>
    <property type="match status" value="1"/>
</dbReference>
<dbReference type="Pfam" id="PF00698">
    <property type="entry name" value="Acyl_transf_1"/>
    <property type="match status" value="1"/>
</dbReference>
<evidence type="ECO:0000256" key="3">
    <source>
        <dbReference type="ARBA" id="ARBA00022679"/>
    </source>
</evidence>
<dbReference type="Gene3D" id="3.40.47.10">
    <property type="match status" value="1"/>
</dbReference>
<dbReference type="EMBL" id="VJXY01000022">
    <property type="protein sequence ID" value="MBD6618043.1"/>
    <property type="molecule type" value="Genomic_DNA"/>
</dbReference>
<keyword evidence="6" id="KW-1185">Reference proteome</keyword>
<gene>
    <name evidence="5" type="ORF">FNW02_19985</name>
</gene>
<dbReference type="CDD" id="cd00833">
    <property type="entry name" value="PKS"/>
    <property type="match status" value="1"/>
</dbReference>
<dbReference type="InterPro" id="IPR014030">
    <property type="entry name" value="Ketoacyl_synth_N"/>
</dbReference>
<evidence type="ECO:0000313" key="5">
    <source>
        <dbReference type="EMBL" id="MBD6618043.1"/>
    </source>
</evidence>
<keyword evidence="3" id="KW-0808">Transferase</keyword>
<proteinExistence type="predicted"/>
<dbReference type="InterPro" id="IPR016035">
    <property type="entry name" value="Acyl_Trfase/lysoPLipase"/>
</dbReference>
<feature type="domain" description="Ketosynthase family 3 (KS3)" evidence="4">
    <location>
        <begin position="1"/>
        <end position="425"/>
    </location>
</feature>
<evidence type="ECO:0000313" key="6">
    <source>
        <dbReference type="Proteomes" id="UP001165986"/>
    </source>
</evidence>
<dbReference type="InterPro" id="IPR014043">
    <property type="entry name" value="Acyl_transferase_dom"/>
</dbReference>
<evidence type="ECO:0000259" key="4">
    <source>
        <dbReference type="PROSITE" id="PS52004"/>
    </source>
</evidence>
<dbReference type="Gene3D" id="3.40.366.10">
    <property type="entry name" value="Malonyl-Coenzyme A Acyl Carrier Protein, domain 2"/>
    <property type="match status" value="1"/>
</dbReference>
<dbReference type="SMART" id="SM00825">
    <property type="entry name" value="PKS_KS"/>
    <property type="match status" value="1"/>
</dbReference>
<reference evidence="5" key="1">
    <citation type="submission" date="2019-07" db="EMBL/GenBank/DDBJ databases">
        <title>Toxilogical consequences of a new and cryptic species of cyanobacteria (Komarekiella delphini-convector) recovered from the epidermis of a bottlenose dolphin and 1500 ft. in the air.</title>
        <authorList>
            <person name="Brown A.O."/>
            <person name="Dvorak P."/>
            <person name="Villanueva C.D."/>
            <person name="Foss A.J."/>
            <person name="Garvey A.D."/>
            <person name="Gibson Q.A."/>
            <person name="Johansen J.R."/>
            <person name="Casamatta D.A."/>
        </authorList>
    </citation>
    <scope>NUCLEOTIDE SEQUENCE</scope>
    <source>
        <strain evidence="5">SJRDD-AB1</strain>
    </source>
</reference>
<dbReference type="InterPro" id="IPR016039">
    <property type="entry name" value="Thiolase-like"/>
</dbReference>
<dbReference type="PROSITE" id="PS52004">
    <property type="entry name" value="KS3_2"/>
    <property type="match status" value="1"/>
</dbReference>
<dbReference type="GO" id="GO:0005737">
    <property type="term" value="C:cytoplasm"/>
    <property type="evidence" value="ECO:0007669"/>
    <property type="project" value="TreeGrafter"/>
</dbReference>
<dbReference type="AlphaFoldDB" id="A0AA40SZV1"/>
<dbReference type="Proteomes" id="UP001165986">
    <property type="component" value="Unassembled WGS sequence"/>
</dbReference>
<accession>A0AA40SZV1</accession>
<sequence length="853" mass="93357">MEPIAIIGIGCRFPGAENPESFWDLLRSGGDAITEVPSDRWDIDAFYDPNPGIPGKMSTRWGGFLNQVDQFDPGFFGILPRRAKLIDPQHRLVLEVAWEALEDAGVVPAKLAGSKTGVFIAISHNDYDRIICKDISRVNAHHGPSTYHCIAANRLSHLLDLRGPSMAVDTACSSSLVAVHLACQSLRTGESQMALVGGVSLILSPEETIASSHARVMAPDGRCKTFDASTNGYVRGEGCGVVVLKRLADAVKDKDNILAVIKGSAVSQNGLGNGLTAFNGPAQQAVISQALENAEVAPAEISYVEVHGTGTPLGDPIEANALKTVLMRDRSPNQSCWIGSVKTNIGYLESASAMASLIKVVLSLKHQEIPAHLHLKNLNPRISLAGTPISIPTECQPWSVDTAPRRAGISAFGFGGTNSHLILEEAPVLPTAVSDSKRPVHLLTLSAKSEKALRELATRYETYLQSHTEATLEDVCFTTNVGRSHFPYRLAVVTQSTTQLCEQLSAFVAGRETVGLASSQGQTPKSRKIAFLFNGQDSQYVNMGRQLYETQLVFRQTLDRCDQILRPYLEKSLLEVLYPVSGETLHLAKNTYNQPALFALEYALAELWQSWGIKPSSVMGYGVGEYVAACVAGVFSLEDGLKLITARAGLMHIPLAQVAATIESAVNGCNNVLAKLTVPLRGNKLRAASRREGIATLPTTVKETRYTFEQIAQAVTYSTPNINLVSSLTGKLVTDEITTPDYWLNHLQQSERFASGLETSFQQSYEIYLNVEENEQYGSSDDLELQLPGLCQGQSDWQQLLETLRELYLLGASVDWSNFDRDYQCRRLQLPTYPFQRQRYWIEATDSHTELSR</sequence>
<dbReference type="Pfam" id="PF00109">
    <property type="entry name" value="ketoacyl-synt"/>
    <property type="match status" value="1"/>
</dbReference>
<name>A0AA40SZV1_9NOST</name>
<keyword evidence="2" id="KW-0597">Phosphoprotein</keyword>
<evidence type="ECO:0000256" key="1">
    <source>
        <dbReference type="ARBA" id="ARBA00022450"/>
    </source>
</evidence>
<dbReference type="Pfam" id="PF02801">
    <property type="entry name" value="Ketoacyl-synt_C"/>
    <property type="match status" value="1"/>
</dbReference>
<dbReference type="InterPro" id="IPR018201">
    <property type="entry name" value="Ketoacyl_synth_AS"/>
</dbReference>
<evidence type="ECO:0000256" key="2">
    <source>
        <dbReference type="ARBA" id="ARBA00022553"/>
    </source>
</evidence>
<dbReference type="GO" id="GO:0004312">
    <property type="term" value="F:fatty acid synthase activity"/>
    <property type="evidence" value="ECO:0007669"/>
    <property type="project" value="TreeGrafter"/>
</dbReference>
<dbReference type="Gene3D" id="3.30.70.3290">
    <property type="match status" value="1"/>
</dbReference>
<dbReference type="GO" id="GO:0071770">
    <property type="term" value="P:DIM/DIP cell wall layer assembly"/>
    <property type="evidence" value="ECO:0007669"/>
    <property type="project" value="TreeGrafter"/>
</dbReference>
<dbReference type="PANTHER" id="PTHR43775:SF37">
    <property type="entry name" value="SI:DKEY-61P9.11"/>
    <property type="match status" value="1"/>
</dbReference>
<dbReference type="Pfam" id="PF22621">
    <property type="entry name" value="CurL-like_PKS_C"/>
    <property type="match status" value="1"/>
</dbReference>
<keyword evidence="1" id="KW-0596">Phosphopantetheine</keyword>
<protein>
    <submittedName>
        <fullName evidence="5">Type I polyketide synthase</fullName>
    </submittedName>
</protein>
<dbReference type="GO" id="GO:0004315">
    <property type="term" value="F:3-oxoacyl-[acyl-carrier-protein] synthase activity"/>
    <property type="evidence" value="ECO:0007669"/>
    <property type="project" value="InterPro"/>
</dbReference>
<dbReference type="PROSITE" id="PS00606">
    <property type="entry name" value="KS3_1"/>
    <property type="match status" value="1"/>
</dbReference>
<organism evidence="5 6">
    <name type="scientific">Komarekiella delphini-convector SJRDD-AB1</name>
    <dbReference type="NCBI Taxonomy" id="2593771"/>
    <lineage>
        <taxon>Bacteria</taxon>
        <taxon>Bacillati</taxon>
        <taxon>Cyanobacteriota</taxon>
        <taxon>Cyanophyceae</taxon>
        <taxon>Nostocales</taxon>
        <taxon>Nostocaceae</taxon>
        <taxon>Komarekiella</taxon>
        <taxon>Komarekiella delphini-convector</taxon>
    </lineage>
</organism>
<comment type="caution">
    <text evidence="5">The sequence shown here is derived from an EMBL/GenBank/DDBJ whole genome shotgun (WGS) entry which is preliminary data.</text>
</comment>
<dbReference type="InterPro" id="IPR001227">
    <property type="entry name" value="Ac_transferase_dom_sf"/>
</dbReference>
<dbReference type="GO" id="GO:0005886">
    <property type="term" value="C:plasma membrane"/>
    <property type="evidence" value="ECO:0007669"/>
    <property type="project" value="TreeGrafter"/>
</dbReference>
<dbReference type="SMART" id="SM00827">
    <property type="entry name" value="PKS_AT"/>
    <property type="match status" value="1"/>
</dbReference>
<dbReference type="GO" id="GO:0006633">
    <property type="term" value="P:fatty acid biosynthetic process"/>
    <property type="evidence" value="ECO:0007669"/>
    <property type="project" value="InterPro"/>
</dbReference>
<dbReference type="InterPro" id="IPR014031">
    <property type="entry name" value="Ketoacyl_synth_C"/>
</dbReference>
<dbReference type="SUPFAM" id="SSF52151">
    <property type="entry name" value="FabD/lysophospholipase-like"/>
    <property type="match status" value="1"/>
</dbReference>
<dbReference type="InterPro" id="IPR020841">
    <property type="entry name" value="PKS_Beta-ketoAc_synthase_dom"/>
</dbReference>
<dbReference type="InterPro" id="IPR050091">
    <property type="entry name" value="PKS_NRPS_Biosynth_Enz"/>
</dbReference>
<dbReference type="FunFam" id="3.40.47.10:FF:000019">
    <property type="entry name" value="Polyketide synthase type I"/>
    <property type="match status" value="1"/>
</dbReference>